<sequence>MRFIPYIFLLGIAVSQDVRFDCHPELDATKEECERRNCIWKEDTTEGAPYCYMKPGIGYKLFNKTDDVRALTKNDGPKSPWDTDFTEIFFASKYIGKTLNVKIYRPNRYEPPLDLPLEESTSSEELEVTD</sequence>
<dbReference type="CDD" id="cd00111">
    <property type="entry name" value="Trefoil"/>
    <property type="match status" value="1"/>
</dbReference>
<protein>
    <recommendedName>
        <fullName evidence="3">P-type domain-containing protein</fullName>
    </recommendedName>
</protein>
<dbReference type="Gene3D" id="4.10.110.10">
    <property type="entry name" value="Spasmolytic Protein, domain 1"/>
    <property type="match status" value="1"/>
</dbReference>
<organism evidence="4 5">
    <name type="scientific">Cylicostephanus goldi</name>
    <name type="common">Nematode worm</name>
    <dbReference type="NCBI Taxonomy" id="71465"/>
    <lineage>
        <taxon>Eukaryota</taxon>
        <taxon>Metazoa</taxon>
        <taxon>Ecdysozoa</taxon>
        <taxon>Nematoda</taxon>
        <taxon>Chromadorea</taxon>
        <taxon>Rhabditida</taxon>
        <taxon>Rhabditina</taxon>
        <taxon>Rhabditomorpha</taxon>
        <taxon>Strongyloidea</taxon>
        <taxon>Strongylidae</taxon>
        <taxon>Cylicostephanus</taxon>
    </lineage>
</organism>
<dbReference type="Pfam" id="PF00088">
    <property type="entry name" value="Trefoil"/>
    <property type="match status" value="1"/>
</dbReference>
<evidence type="ECO:0000313" key="5">
    <source>
        <dbReference type="Proteomes" id="UP000271889"/>
    </source>
</evidence>
<evidence type="ECO:0000313" key="4">
    <source>
        <dbReference type="EMBL" id="VDN21676.1"/>
    </source>
</evidence>
<dbReference type="EMBL" id="UYRV01105842">
    <property type="protein sequence ID" value="VDN21676.1"/>
    <property type="molecule type" value="Genomic_DNA"/>
</dbReference>
<name>A0A3P7PUJ7_CYLGO</name>
<dbReference type="OrthoDB" id="1334205at2759"/>
<dbReference type="InterPro" id="IPR044913">
    <property type="entry name" value="P_trefoil_dom_sf"/>
</dbReference>
<keyword evidence="5" id="KW-1185">Reference proteome</keyword>
<proteinExistence type="predicted"/>
<dbReference type="SUPFAM" id="SSF57492">
    <property type="entry name" value="Trefoil"/>
    <property type="match status" value="1"/>
</dbReference>
<evidence type="ECO:0000256" key="1">
    <source>
        <dbReference type="ARBA" id="ARBA00023157"/>
    </source>
</evidence>
<comment type="caution">
    <text evidence="2">Lacks conserved residue(s) required for the propagation of feature annotation.</text>
</comment>
<keyword evidence="1" id="KW-1015">Disulfide bond</keyword>
<evidence type="ECO:0000256" key="2">
    <source>
        <dbReference type="PROSITE-ProRule" id="PRU00779"/>
    </source>
</evidence>
<dbReference type="Proteomes" id="UP000271889">
    <property type="component" value="Unassembled WGS sequence"/>
</dbReference>
<dbReference type="AlphaFoldDB" id="A0A3P7PUJ7"/>
<reference evidence="4 5" key="1">
    <citation type="submission" date="2018-11" db="EMBL/GenBank/DDBJ databases">
        <authorList>
            <consortium name="Pathogen Informatics"/>
        </authorList>
    </citation>
    <scope>NUCLEOTIDE SEQUENCE [LARGE SCALE GENOMIC DNA]</scope>
</reference>
<feature type="domain" description="P-type" evidence="3">
    <location>
        <begin position="10"/>
        <end position="55"/>
    </location>
</feature>
<dbReference type="SMART" id="SM00018">
    <property type="entry name" value="PD"/>
    <property type="match status" value="1"/>
</dbReference>
<evidence type="ECO:0000259" key="3">
    <source>
        <dbReference type="PROSITE" id="PS51448"/>
    </source>
</evidence>
<accession>A0A3P7PUJ7</accession>
<dbReference type="InterPro" id="IPR000519">
    <property type="entry name" value="P_trefoil_dom"/>
</dbReference>
<dbReference type="PROSITE" id="PS51448">
    <property type="entry name" value="P_TREFOIL_2"/>
    <property type="match status" value="1"/>
</dbReference>
<gene>
    <name evidence="4" type="ORF">CGOC_LOCUS9108</name>
</gene>